<dbReference type="GO" id="GO:0016747">
    <property type="term" value="F:acyltransferase activity, transferring groups other than amino-acyl groups"/>
    <property type="evidence" value="ECO:0007669"/>
    <property type="project" value="InterPro"/>
</dbReference>
<dbReference type="InterPro" id="IPR016181">
    <property type="entry name" value="Acyl_CoA_acyltransferase"/>
</dbReference>
<evidence type="ECO:0000313" key="2">
    <source>
        <dbReference type="EMBL" id="SHJ58956.1"/>
    </source>
</evidence>
<sequence length="248" mass="28583">MKNKTKIIYQNIHNLTSLWTEAGRFKSSFVSSSRFNYVACDDLQWPNRLWFHDDLDQESLELAKEHVFAESPNLIVPYWDIYGSDSEQLLTQNGFVKLFEQTGMSLKLHEPYEEQIDLKITRVSTREEAITWSKLFFAAFGYEIHPDLIMHTHVEINYYIAHYQTQAIGTAITYQTGEVTGIHAMGIAPAGRRKGLANQLMNQLLHLATEDKSQYVTLQASEMGKGLYLKLGFAEEFKIKNYRLTDDG</sequence>
<gene>
    <name evidence="2" type="ORF">SAMN04488028_101597</name>
</gene>
<feature type="domain" description="N-acetyltransferase" evidence="1">
    <location>
        <begin position="116"/>
        <end position="248"/>
    </location>
</feature>
<reference evidence="3" key="1">
    <citation type="submission" date="2016-11" db="EMBL/GenBank/DDBJ databases">
        <authorList>
            <person name="Varghese N."/>
            <person name="Submissions S."/>
        </authorList>
    </citation>
    <scope>NUCLEOTIDE SEQUENCE [LARGE SCALE GENOMIC DNA]</scope>
    <source>
        <strain evidence="3">DSM 26134</strain>
    </source>
</reference>
<protein>
    <submittedName>
        <fullName evidence="2">Acetyltransferase (GNAT) family protein</fullName>
    </submittedName>
</protein>
<name>A0A1M6KJ35_REIAG</name>
<dbReference type="Gene3D" id="3.40.630.30">
    <property type="match status" value="1"/>
</dbReference>
<dbReference type="Pfam" id="PF13673">
    <property type="entry name" value="Acetyltransf_10"/>
    <property type="match status" value="1"/>
</dbReference>
<evidence type="ECO:0000313" key="3">
    <source>
        <dbReference type="Proteomes" id="UP000184474"/>
    </source>
</evidence>
<dbReference type="AlphaFoldDB" id="A0A1M6KJ35"/>
<dbReference type="InterPro" id="IPR000182">
    <property type="entry name" value="GNAT_dom"/>
</dbReference>
<dbReference type="CDD" id="cd04301">
    <property type="entry name" value="NAT_SF"/>
    <property type="match status" value="1"/>
</dbReference>
<evidence type="ECO:0000259" key="1">
    <source>
        <dbReference type="PROSITE" id="PS51186"/>
    </source>
</evidence>
<dbReference type="SUPFAM" id="SSF55729">
    <property type="entry name" value="Acyl-CoA N-acyltransferases (Nat)"/>
    <property type="match status" value="1"/>
</dbReference>
<dbReference type="PROSITE" id="PS51186">
    <property type="entry name" value="GNAT"/>
    <property type="match status" value="1"/>
</dbReference>
<keyword evidence="3" id="KW-1185">Reference proteome</keyword>
<organism evidence="2 3">
    <name type="scientific">Reichenbachiella agariperforans</name>
    <dbReference type="NCBI Taxonomy" id="156994"/>
    <lineage>
        <taxon>Bacteria</taxon>
        <taxon>Pseudomonadati</taxon>
        <taxon>Bacteroidota</taxon>
        <taxon>Cytophagia</taxon>
        <taxon>Cytophagales</taxon>
        <taxon>Reichenbachiellaceae</taxon>
        <taxon>Reichenbachiella</taxon>
    </lineage>
</organism>
<dbReference type="RefSeq" id="WP_073119264.1">
    <property type="nucleotide sequence ID" value="NZ_FRAA01000001.1"/>
</dbReference>
<accession>A0A1M6KJ35</accession>
<dbReference type="EMBL" id="FRAA01000001">
    <property type="protein sequence ID" value="SHJ58956.1"/>
    <property type="molecule type" value="Genomic_DNA"/>
</dbReference>
<dbReference type="Proteomes" id="UP000184474">
    <property type="component" value="Unassembled WGS sequence"/>
</dbReference>
<dbReference type="STRING" id="156994.SAMN04488028_101597"/>
<proteinExistence type="predicted"/>
<keyword evidence="2" id="KW-0808">Transferase</keyword>